<organism evidence="3 4">
    <name type="scientific">Cereibacter sphaeroides</name>
    <name type="common">Rhodobacter sphaeroides</name>
    <dbReference type="NCBI Taxonomy" id="1063"/>
    <lineage>
        <taxon>Bacteria</taxon>
        <taxon>Pseudomonadati</taxon>
        <taxon>Pseudomonadota</taxon>
        <taxon>Alphaproteobacteria</taxon>
        <taxon>Rhodobacterales</taxon>
        <taxon>Paracoccaceae</taxon>
        <taxon>Cereibacter</taxon>
    </lineage>
</organism>
<keyword evidence="1" id="KW-0560">Oxidoreductase</keyword>
<dbReference type="GO" id="GO:0042602">
    <property type="term" value="F:riboflavin reductase (NADPH) activity"/>
    <property type="evidence" value="ECO:0007669"/>
    <property type="project" value="TreeGrafter"/>
</dbReference>
<dbReference type="AlphaFoldDB" id="A0A2W5SJG6"/>
<dbReference type="PANTHER" id="PTHR30466">
    <property type="entry name" value="FLAVIN REDUCTASE"/>
    <property type="match status" value="1"/>
</dbReference>
<dbReference type="InterPro" id="IPR050268">
    <property type="entry name" value="NADH-dep_flavin_reductase"/>
</dbReference>
<dbReference type="InterPro" id="IPR002563">
    <property type="entry name" value="Flavin_Rdtase-like_dom"/>
</dbReference>
<reference evidence="3 4" key="1">
    <citation type="submission" date="2017-08" db="EMBL/GenBank/DDBJ databases">
        <title>Infants hospitalized years apart are colonized by the same room-sourced microbial strains.</title>
        <authorList>
            <person name="Brooks B."/>
            <person name="Olm M.R."/>
            <person name="Firek B.A."/>
            <person name="Baker R."/>
            <person name="Thomas B.C."/>
            <person name="Morowitz M.J."/>
            <person name="Banfield J.F."/>
        </authorList>
    </citation>
    <scope>NUCLEOTIDE SEQUENCE [LARGE SCALE GENOMIC DNA]</scope>
    <source>
        <strain evidence="3">S2_003_000_R2_11</strain>
    </source>
</reference>
<comment type="caution">
    <text evidence="3">The sequence shown here is derived from an EMBL/GenBank/DDBJ whole genome shotgun (WGS) entry which is preliminary data.</text>
</comment>
<dbReference type="Pfam" id="PF01613">
    <property type="entry name" value="Flavin_Reduct"/>
    <property type="match status" value="1"/>
</dbReference>
<dbReference type="EMBL" id="QFQS01000001">
    <property type="protein sequence ID" value="PZQ99844.1"/>
    <property type="molecule type" value="Genomic_DNA"/>
</dbReference>
<feature type="domain" description="Flavin reductase like" evidence="2">
    <location>
        <begin position="20"/>
        <end position="161"/>
    </location>
</feature>
<dbReference type="PANTHER" id="PTHR30466:SF1">
    <property type="entry name" value="FMN REDUCTASE (NADH) RUTF"/>
    <property type="match status" value="1"/>
</dbReference>
<gene>
    <name evidence="3" type="ORF">DI533_04175</name>
</gene>
<evidence type="ECO:0000256" key="1">
    <source>
        <dbReference type="ARBA" id="ARBA00023002"/>
    </source>
</evidence>
<accession>A0A2W5SJG6</accession>
<evidence type="ECO:0000313" key="3">
    <source>
        <dbReference type="EMBL" id="PZQ99844.1"/>
    </source>
</evidence>
<dbReference type="InterPro" id="IPR012349">
    <property type="entry name" value="Split_barrel_FMN-bd"/>
</dbReference>
<protein>
    <submittedName>
        <fullName evidence="3">Flavin oxidoreductase</fullName>
    </submittedName>
</protein>
<dbReference type="GO" id="GO:0010181">
    <property type="term" value="F:FMN binding"/>
    <property type="evidence" value="ECO:0007669"/>
    <property type="project" value="InterPro"/>
</dbReference>
<evidence type="ECO:0000259" key="2">
    <source>
        <dbReference type="SMART" id="SM00903"/>
    </source>
</evidence>
<proteinExistence type="predicted"/>
<dbReference type="SUPFAM" id="SSF50475">
    <property type="entry name" value="FMN-binding split barrel"/>
    <property type="match status" value="1"/>
</dbReference>
<dbReference type="Gene3D" id="2.30.110.10">
    <property type="entry name" value="Electron Transport, Fmn-binding Protein, Chain A"/>
    <property type="match status" value="1"/>
</dbReference>
<dbReference type="Proteomes" id="UP000248975">
    <property type="component" value="Unassembled WGS sequence"/>
</dbReference>
<dbReference type="SMART" id="SM00903">
    <property type="entry name" value="Flavin_Reduct"/>
    <property type="match status" value="1"/>
</dbReference>
<name>A0A2W5SJG6_CERSP</name>
<sequence length="166" mass="17717">MKETGVAAETTDERALRDAFGRFATGVAVVTIPTLDGPMGFTANSFASVSLDPPLVLWSPARSAIRFPYYAAAELYAIHILGAEQLALSRRFVRGGIGFDGLPYEENAEGVPVIPGTLARFDCVREAAHDGGDHLIIIGRVLRAMARPGAPLIFNQGAYGRFDPGL</sequence>
<evidence type="ECO:0000313" key="4">
    <source>
        <dbReference type="Proteomes" id="UP000248975"/>
    </source>
</evidence>